<keyword evidence="1" id="KW-0472">Membrane</keyword>
<proteinExistence type="predicted"/>
<sequence length="170" mass="18920">MDTDDCNVNLKVFTGKLSEDPKIVLSCSSVPGNSVCSDTSIMKIQLNRKDLETQNYDFRLVVKKSDDLLDGSIKSFLYSIVMVVGIIVVVVFVILVVSFICCCWARRRQRGVVLNTPNTMVAAPPHNAQVAYPNQHLLAMPSAPPMPMDMQNMIPQGDPPPYQDEPWTHP</sequence>
<dbReference type="Proteomes" id="UP000597762">
    <property type="component" value="Unassembled WGS sequence"/>
</dbReference>
<protein>
    <submittedName>
        <fullName evidence="2">Uncharacterized protein</fullName>
    </submittedName>
</protein>
<comment type="caution">
    <text evidence="2">The sequence shown here is derived from an EMBL/GenBank/DDBJ whole genome shotgun (WGS) entry which is preliminary data.</text>
</comment>
<reference evidence="2" key="1">
    <citation type="submission" date="2021-01" db="EMBL/GenBank/DDBJ databases">
        <authorList>
            <person name="Li R."/>
            <person name="Bekaert M."/>
        </authorList>
    </citation>
    <scope>NUCLEOTIDE SEQUENCE</scope>
    <source>
        <strain evidence="2">Farmed</strain>
    </source>
</reference>
<name>A0A812BPI4_ACAPH</name>
<evidence type="ECO:0000256" key="1">
    <source>
        <dbReference type="SAM" id="Phobius"/>
    </source>
</evidence>
<keyword evidence="3" id="KW-1185">Reference proteome</keyword>
<keyword evidence="1" id="KW-1133">Transmembrane helix</keyword>
<gene>
    <name evidence="2" type="ORF">SPHA_20488</name>
</gene>
<organism evidence="2 3">
    <name type="scientific">Acanthosepion pharaonis</name>
    <name type="common">Pharaoh cuttlefish</name>
    <name type="synonym">Sepia pharaonis</name>
    <dbReference type="NCBI Taxonomy" id="158019"/>
    <lineage>
        <taxon>Eukaryota</taxon>
        <taxon>Metazoa</taxon>
        <taxon>Spiralia</taxon>
        <taxon>Lophotrochozoa</taxon>
        <taxon>Mollusca</taxon>
        <taxon>Cephalopoda</taxon>
        <taxon>Coleoidea</taxon>
        <taxon>Decapodiformes</taxon>
        <taxon>Sepiida</taxon>
        <taxon>Sepiina</taxon>
        <taxon>Sepiidae</taxon>
        <taxon>Acanthosepion</taxon>
    </lineage>
</organism>
<keyword evidence="1" id="KW-0812">Transmembrane</keyword>
<feature type="transmembrane region" description="Helical" evidence="1">
    <location>
        <begin position="76"/>
        <end position="105"/>
    </location>
</feature>
<accession>A0A812BPI4</accession>
<dbReference type="AlphaFoldDB" id="A0A812BPI4"/>
<dbReference type="EMBL" id="CAHIKZ030000750">
    <property type="protein sequence ID" value="CAE1236936.1"/>
    <property type="molecule type" value="Genomic_DNA"/>
</dbReference>
<evidence type="ECO:0000313" key="3">
    <source>
        <dbReference type="Proteomes" id="UP000597762"/>
    </source>
</evidence>
<evidence type="ECO:0000313" key="2">
    <source>
        <dbReference type="EMBL" id="CAE1236936.1"/>
    </source>
</evidence>